<sequence length="560" mass="61164">MDAEKTHDAVDLSHHLSDLAKARKMSPLKGLQKYMGREHMIAFAGGLPSPDYFPFAAVGGDALVADSFALAPPPPPSPSPSPSPLAWLWRLLGSAPRAERTARIAVPKAPRAGDGGLNLATALQYGPATGMPALQAFVQAFSARVFRPAHAGFATLVHTGNTDGWSRCVMTLCNPGDTIIAEEWTYPSALASAGPVGVGVLPVAMDGEGMRADSLRELLEGWDVSRGRRPHVMYTVPVGQNPCGATMQLARKKQIYDICVEFDVVIVEDDPYFFLQVDEYVPKADRKAAPEASAQDEVSHFIDSLAPSYLRVDYQGRVIRLDTFSKTIAPGVRLGWFTCNPMFAERLERQGETSTQSPCGLGQALVTKLLSTWKYEGYIRWLRGLRMQYQLRRDLFVDLLAEEFELVQAPGTRAQGAWHGRAVYTAYPKAPAPARGRALLSFGEKAGGGAVRKPLFSFVPPAAGMFVWVKLHFAGLARRRGGGDEDDGEETTQEMRLWTALAEAGVLTAPGWFFAADQEDAPTDPDVEGHMRMSFSSAEPEDMRKGVAIFAKTLKEFFRE</sequence>
<dbReference type="Pfam" id="PF00155">
    <property type="entry name" value="Aminotran_1_2"/>
    <property type="match status" value="1"/>
</dbReference>
<comment type="cofactor">
    <cofactor evidence="1">
        <name>pyridoxal 5'-phosphate</name>
        <dbReference type="ChEBI" id="CHEBI:597326"/>
    </cofactor>
</comment>
<reference evidence="7 8" key="1">
    <citation type="journal article" date="2012" name="New Phytol.">
        <title>Insight into trade-off between wood decay and parasitism from the genome of a fungal forest pathogen.</title>
        <authorList>
            <person name="Olson A."/>
            <person name="Aerts A."/>
            <person name="Asiegbu F."/>
            <person name="Belbahri L."/>
            <person name="Bouzid O."/>
            <person name="Broberg A."/>
            <person name="Canback B."/>
            <person name="Coutinho P.M."/>
            <person name="Cullen D."/>
            <person name="Dalman K."/>
            <person name="Deflorio G."/>
            <person name="van Diepen L.T."/>
            <person name="Dunand C."/>
            <person name="Duplessis S."/>
            <person name="Durling M."/>
            <person name="Gonthier P."/>
            <person name="Grimwood J."/>
            <person name="Fossdal C.G."/>
            <person name="Hansson D."/>
            <person name="Henrissat B."/>
            <person name="Hietala A."/>
            <person name="Himmelstrand K."/>
            <person name="Hoffmeister D."/>
            <person name="Hogberg N."/>
            <person name="James T.Y."/>
            <person name="Karlsson M."/>
            <person name="Kohler A."/>
            <person name="Kues U."/>
            <person name="Lee Y.H."/>
            <person name="Lin Y.C."/>
            <person name="Lind M."/>
            <person name="Lindquist E."/>
            <person name="Lombard V."/>
            <person name="Lucas S."/>
            <person name="Lunden K."/>
            <person name="Morin E."/>
            <person name="Murat C."/>
            <person name="Park J."/>
            <person name="Raffaello T."/>
            <person name="Rouze P."/>
            <person name="Salamov A."/>
            <person name="Schmutz J."/>
            <person name="Solheim H."/>
            <person name="Stahlberg J."/>
            <person name="Velez H."/>
            <person name="de Vries R.P."/>
            <person name="Wiebenga A."/>
            <person name="Woodward S."/>
            <person name="Yakovlev I."/>
            <person name="Garbelotto M."/>
            <person name="Martin F."/>
            <person name="Grigoriev I.V."/>
            <person name="Stenlid J."/>
        </authorList>
    </citation>
    <scope>NUCLEOTIDE SEQUENCE [LARGE SCALE GENOMIC DNA]</scope>
    <source>
        <strain evidence="7 8">TC 32-1</strain>
    </source>
</reference>
<dbReference type="GO" id="GO:0030170">
    <property type="term" value="F:pyridoxal phosphate binding"/>
    <property type="evidence" value="ECO:0007669"/>
    <property type="project" value="InterPro"/>
</dbReference>
<dbReference type="eggNOG" id="KOG0634">
    <property type="taxonomic scope" value="Eukaryota"/>
</dbReference>
<dbReference type="GeneID" id="20672039"/>
<comment type="similarity">
    <text evidence="2">Belongs to the class-I pyridoxal-phosphate-dependent aminotransferase family.</text>
</comment>
<dbReference type="RefSeq" id="XP_009543380.1">
    <property type="nucleotide sequence ID" value="XM_009545085.1"/>
</dbReference>
<evidence type="ECO:0000313" key="7">
    <source>
        <dbReference type="EMBL" id="ETW83602.1"/>
    </source>
</evidence>
<dbReference type="InterPro" id="IPR050859">
    <property type="entry name" value="Class-I_PLP-dep_aminotransf"/>
</dbReference>
<dbReference type="PANTHER" id="PTHR42790:SF1">
    <property type="entry name" value="AROMATIC AMINO ACID AMINOTRANSFERASE, HYPOTHETICAL (EUROFUNG)"/>
    <property type="match status" value="1"/>
</dbReference>
<evidence type="ECO:0000313" key="8">
    <source>
        <dbReference type="Proteomes" id="UP000030671"/>
    </source>
</evidence>
<dbReference type="CDD" id="cd00609">
    <property type="entry name" value="AAT_like"/>
    <property type="match status" value="1"/>
</dbReference>
<keyword evidence="8" id="KW-1185">Reference proteome</keyword>
<name>W4KCK5_HETIT</name>
<dbReference type="HOGENOM" id="CLU_017584_0_5_1"/>
<evidence type="ECO:0000259" key="6">
    <source>
        <dbReference type="Pfam" id="PF00155"/>
    </source>
</evidence>
<dbReference type="InParanoid" id="W4KCK5"/>
<evidence type="ECO:0000256" key="2">
    <source>
        <dbReference type="ARBA" id="ARBA00007441"/>
    </source>
</evidence>
<dbReference type="FunCoup" id="W4KCK5">
    <property type="interactions" value="146"/>
</dbReference>
<keyword evidence="3" id="KW-0032">Aminotransferase</keyword>
<dbReference type="OrthoDB" id="691673at2759"/>
<dbReference type="Proteomes" id="UP000030671">
    <property type="component" value="Unassembled WGS sequence"/>
</dbReference>
<dbReference type="EMBL" id="KI925456">
    <property type="protein sequence ID" value="ETW83602.1"/>
    <property type="molecule type" value="Genomic_DNA"/>
</dbReference>
<dbReference type="InterPro" id="IPR004839">
    <property type="entry name" value="Aminotransferase_I/II_large"/>
</dbReference>
<keyword evidence="5" id="KW-0663">Pyridoxal phosphate</keyword>
<evidence type="ECO:0000256" key="1">
    <source>
        <dbReference type="ARBA" id="ARBA00001933"/>
    </source>
</evidence>
<dbReference type="STRING" id="747525.W4KCK5"/>
<accession>W4KCK5</accession>
<feature type="domain" description="Aminotransferase class I/classII large" evidence="6">
    <location>
        <begin position="123"/>
        <end position="407"/>
    </location>
</feature>
<dbReference type="GO" id="GO:0008483">
    <property type="term" value="F:transaminase activity"/>
    <property type="evidence" value="ECO:0007669"/>
    <property type="project" value="UniProtKB-KW"/>
</dbReference>
<keyword evidence="4" id="KW-0808">Transferase</keyword>
<dbReference type="InterPro" id="IPR015424">
    <property type="entry name" value="PyrdxlP-dep_Trfase"/>
</dbReference>
<organism evidence="7 8">
    <name type="scientific">Heterobasidion irregulare (strain TC 32-1)</name>
    <dbReference type="NCBI Taxonomy" id="747525"/>
    <lineage>
        <taxon>Eukaryota</taxon>
        <taxon>Fungi</taxon>
        <taxon>Dikarya</taxon>
        <taxon>Basidiomycota</taxon>
        <taxon>Agaricomycotina</taxon>
        <taxon>Agaricomycetes</taxon>
        <taxon>Russulales</taxon>
        <taxon>Bondarzewiaceae</taxon>
        <taxon>Heterobasidion</taxon>
        <taxon>Heterobasidion annosum species complex</taxon>
    </lineage>
</organism>
<evidence type="ECO:0000256" key="3">
    <source>
        <dbReference type="ARBA" id="ARBA00022576"/>
    </source>
</evidence>
<dbReference type="GO" id="GO:1901605">
    <property type="term" value="P:alpha-amino acid metabolic process"/>
    <property type="evidence" value="ECO:0007669"/>
    <property type="project" value="TreeGrafter"/>
</dbReference>
<proteinExistence type="inferred from homology"/>
<dbReference type="Gene3D" id="3.40.640.10">
    <property type="entry name" value="Type I PLP-dependent aspartate aminotransferase-like (Major domain)"/>
    <property type="match status" value="2"/>
</dbReference>
<protein>
    <recommendedName>
        <fullName evidence="6">Aminotransferase class I/classII large domain-containing protein</fullName>
    </recommendedName>
</protein>
<dbReference type="AlphaFoldDB" id="W4KCK5"/>
<dbReference type="KEGG" id="hir:HETIRDRAFT_380789"/>
<dbReference type="InterPro" id="IPR015421">
    <property type="entry name" value="PyrdxlP-dep_Trfase_major"/>
</dbReference>
<evidence type="ECO:0000256" key="4">
    <source>
        <dbReference type="ARBA" id="ARBA00022679"/>
    </source>
</evidence>
<dbReference type="PANTHER" id="PTHR42790">
    <property type="entry name" value="AMINOTRANSFERASE"/>
    <property type="match status" value="1"/>
</dbReference>
<evidence type="ECO:0000256" key="5">
    <source>
        <dbReference type="ARBA" id="ARBA00022898"/>
    </source>
</evidence>
<dbReference type="SUPFAM" id="SSF53383">
    <property type="entry name" value="PLP-dependent transferases"/>
    <property type="match status" value="1"/>
</dbReference>
<gene>
    <name evidence="7" type="ORF">HETIRDRAFT_380789</name>
</gene>